<dbReference type="GeneID" id="25254701"/>
<name>U6L503_EIMTE</name>
<protein>
    <submittedName>
        <fullName evidence="2">Uncharacterized protein</fullName>
    </submittedName>
</protein>
<feature type="region of interest" description="Disordered" evidence="1">
    <location>
        <begin position="1"/>
        <end position="35"/>
    </location>
</feature>
<sequence>MVQRPPKKKGKAVAAAPRKNKPQKAKPGGNKDKLQRILRDPKKAVGVTKIEASLAAVAQPVHSNLQLVNTQNKK</sequence>
<dbReference type="Proteomes" id="UP000030747">
    <property type="component" value="Unassembled WGS sequence"/>
</dbReference>
<dbReference type="RefSeq" id="XP_013235993.1">
    <property type="nucleotide sequence ID" value="XM_013380539.1"/>
</dbReference>
<evidence type="ECO:0000256" key="1">
    <source>
        <dbReference type="SAM" id="MobiDB-lite"/>
    </source>
</evidence>
<reference evidence="2" key="1">
    <citation type="submission" date="2013-10" db="EMBL/GenBank/DDBJ databases">
        <title>Genomic analysis of the causative agents of coccidiosis in chickens.</title>
        <authorList>
            <person name="Reid A.J."/>
            <person name="Blake D."/>
            <person name="Billington K."/>
            <person name="Browne H."/>
            <person name="Dunn M."/>
            <person name="Hung S."/>
            <person name="Kawahara F."/>
            <person name="Miranda-Saavedra D."/>
            <person name="Mourier T."/>
            <person name="Nagra H."/>
            <person name="Otto T.D."/>
            <person name="Rawlings N."/>
            <person name="Sanchez A."/>
            <person name="Sanders M."/>
            <person name="Subramaniam C."/>
            <person name="Tay Y."/>
            <person name="Dear P."/>
            <person name="Doerig C."/>
            <person name="Gruber A."/>
            <person name="Parkinson J."/>
            <person name="Shirley M."/>
            <person name="Wan K.L."/>
            <person name="Berriman M."/>
            <person name="Tomley F."/>
            <person name="Pain A."/>
        </authorList>
    </citation>
    <scope>NUCLEOTIDE SEQUENCE [LARGE SCALE GENOMIC DNA]</scope>
    <source>
        <strain evidence="2">Houghton</strain>
    </source>
</reference>
<gene>
    <name evidence="2" type="ORF">ETH_00028040</name>
</gene>
<dbReference type="AlphaFoldDB" id="U6L503"/>
<dbReference type="OMA" id="HTARKNK"/>
<dbReference type="VEuPathDB" id="ToxoDB:ETH2_1507800"/>
<dbReference type="EMBL" id="HG678107">
    <property type="protein sequence ID" value="CDJ45246.1"/>
    <property type="molecule type" value="Genomic_DNA"/>
</dbReference>
<dbReference type="OrthoDB" id="329056at2759"/>
<evidence type="ECO:0000313" key="3">
    <source>
        <dbReference type="Proteomes" id="UP000030747"/>
    </source>
</evidence>
<reference evidence="2" key="2">
    <citation type="submission" date="2013-10" db="EMBL/GenBank/DDBJ databases">
        <authorList>
            <person name="Aslett M."/>
        </authorList>
    </citation>
    <scope>NUCLEOTIDE SEQUENCE [LARGE SCALE GENOMIC DNA]</scope>
    <source>
        <strain evidence="2">Houghton</strain>
    </source>
</reference>
<proteinExistence type="predicted"/>
<keyword evidence="3" id="KW-1185">Reference proteome</keyword>
<evidence type="ECO:0000313" key="2">
    <source>
        <dbReference type="EMBL" id="CDJ45246.1"/>
    </source>
</evidence>
<feature type="compositionally biased region" description="Basic residues" evidence="1">
    <location>
        <begin position="1"/>
        <end position="11"/>
    </location>
</feature>
<dbReference type="VEuPathDB" id="ToxoDB:ETH_00028040"/>
<accession>U6L503</accession>
<organism evidence="2 3">
    <name type="scientific">Eimeria tenella</name>
    <name type="common">Coccidian parasite</name>
    <dbReference type="NCBI Taxonomy" id="5802"/>
    <lineage>
        <taxon>Eukaryota</taxon>
        <taxon>Sar</taxon>
        <taxon>Alveolata</taxon>
        <taxon>Apicomplexa</taxon>
        <taxon>Conoidasida</taxon>
        <taxon>Coccidia</taxon>
        <taxon>Eucoccidiorida</taxon>
        <taxon>Eimeriorina</taxon>
        <taxon>Eimeriidae</taxon>
        <taxon>Eimeria</taxon>
    </lineage>
</organism>